<dbReference type="SUPFAM" id="SSF56925">
    <property type="entry name" value="OMPA-like"/>
    <property type="match status" value="1"/>
</dbReference>
<evidence type="ECO:0000256" key="1">
    <source>
        <dbReference type="ARBA" id="ARBA00022729"/>
    </source>
</evidence>
<evidence type="ECO:0000256" key="2">
    <source>
        <dbReference type="SAM" id="SignalP"/>
    </source>
</evidence>
<keyword evidence="1 2" id="KW-0732">Signal</keyword>
<name>A0ABX1GGC8_9GAMM</name>
<dbReference type="Proteomes" id="UP000765845">
    <property type="component" value="Unassembled WGS sequence"/>
</dbReference>
<sequence length="200" mass="21886">MNRIFHAALTVPLLCLPGAVYAQYESAYIIFSGGFSEADIDYDAMSATLNQSGAGITAVDADNEDQVLRITGGLSFNPYLALEASYINLGRYDADYTSTNGNFSSEFDLHGLLVGFRLSTSFRAPIAAYLKGGINRWTNDSTIRNAAGETHGTEKDYDPYAGVGLSFVWQPQSRINLGVERYQIDEVDIDVAALELFAYF</sequence>
<feature type="signal peptide" evidence="2">
    <location>
        <begin position="1"/>
        <end position="22"/>
    </location>
</feature>
<keyword evidence="5" id="KW-1185">Reference proteome</keyword>
<evidence type="ECO:0000313" key="5">
    <source>
        <dbReference type="Proteomes" id="UP000765845"/>
    </source>
</evidence>
<dbReference type="RefSeq" id="WP_168450779.1">
    <property type="nucleotide sequence ID" value="NZ_JAAWWK010000004.1"/>
</dbReference>
<dbReference type="InterPro" id="IPR011250">
    <property type="entry name" value="OMP/PagP_B-barrel"/>
</dbReference>
<feature type="domain" description="Outer membrane protein beta-barrel" evidence="3">
    <location>
        <begin position="19"/>
        <end position="192"/>
    </location>
</feature>
<dbReference type="Gene3D" id="2.40.160.20">
    <property type="match status" value="1"/>
</dbReference>
<reference evidence="4 5" key="1">
    <citation type="submission" date="2020-04" db="EMBL/GenBank/DDBJ databases">
        <authorList>
            <person name="Yoon J."/>
        </authorList>
    </citation>
    <scope>NUCLEOTIDE SEQUENCE [LARGE SCALE GENOMIC DNA]</scope>
    <source>
        <strain evidence="4 5">KMU-166</strain>
    </source>
</reference>
<dbReference type="InterPro" id="IPR027385">
    <property type="entry name" value="Beta-barrel_OMP"/>
</dbReference>
<protein>
    <submittedName>
        <fullName evidence="4">Outer membrane beta-barrel protein</fullName>
    </submittedName>
</protein>
<dbReference type="EMBL" id="JAAWWK010000004">
    <property type="protein sequence ID" value="NKI18259.1"/>
    <property type="molecule type" value="Genomic_DNA"/>
</dbReference>
<organism evidence="4 5">
    <name type="scientific">Spongiibacter thalassae</name>
    <dbReference type="NCBI Taxonomy" id="2721624"/>
    <lineage>
        <taxon>Bacteria</taxon>
        <taxon>Pseudomonadati</taxon>
        <taxon>Pseudomonadota</taxon>
        <taxon>Gammaproteobacteria</taxon>
        <taxon>Cellvibrionales</taxon>
        <taxon>Spongiibacteraceae</taxon>
        <taxon>Spongiibacter</taxon>
    </lineage>
</organism>
<gene>
    <name evidence="4" type="ORF">HCU74_12660</name>
</gene>
<dbReference type="Pfam" id="PF13505">
    <property type="entry name" value="OMP_b-brl"/>
    <property type="match status" value="1"/>
</dbReference>
<accession>A0ABX1GGC8</accession>
<evidence type="ECO:0000259" key="3">
    <source>
        <dbReference type="Pfam" id="PF13505"/>
    </source>
</evidence>
<comment type="caution">
    <text evidence="4">The sequence shown here is derived from an EMBL/GenBank/DDBJ whole genome shotgun (WGS) entry which is preliminary data.</text>
</comment>
<evidence type="ECO:0000313" key="4">
    <source>
        <dbReference type="EMBL" id="NKI18259.1"/>
    </source>
</evidence>
<feature type="chain" id="PRO_5047425814" evidence="2">
    <location>
        <begin position="23"/>
        <end position="200"/>
    </location>
</feature>
<proteinExistence type="predicted"/>